<dbReference type="Pfam" id="PF07690">
    <property type="entry name" value="MFS_1"/>
    <property type="match status" value="1"/>
</dbReference>
<organism evidence="8 9">
    <name type="scientific">Kribbella albertanoniae</name>
    <dbReference type="NCBI Taxonomy" id="1266829"/>
    <lineage>
        <taxon>Bacteria</taxon>
        <taxon>Bacillati</taxon>
        <taxon>Actinomycetota</taxon>
        <taxon>Actinomycetes</taxon>
        <taxon>Propionibacteriales</taxon>
        <taxon>Kribbellaceae</taxon>
        <taxon>Kribbella</taxon>
    </lineage>
</organism>
<feature type="transmembrane region" description="Helical" evidence="6">
    <location>
        <begin position="305"/>
        <end position="323"/>
    </location>
</feature>
<feature type="transmembrane region" description="Helical" evidence="6">
    <location>
        <begin position="35"/>
        <end position="60"/>
    </location>
</feature>
<proteinExistence type="predicted"/>
<evidence type="ECO:0000313" key="8">
    <source>
        <dbReference type="EMBL" id="TDC17599.1"/>
    </source>
</evidence>
<dbReference type="InterPro" id="IPR011701">
    <property type="entry name" value="MFS"/>
</dbReference>
<feature type="domain" description="Major facilitator superfamily (MFS) profile" evidence="7">
    <location>
        <begin position="238"/>
        <end position="427"/>
    </location>
</feature>
<dbReference type="Proteomes" id="UP000295075">
    <property type="component" value="Unassembled WGS sequence"/>
</dbReference>
<evidence type="ECO:0000256" key="4">
    <source>
        <dbReference type="ARBA" id="ARBA00022989"/>
    </source>
</evidence>
<dbReference type="SUPFAM" id="SSF103473">
    <property type="entry name" value="MFS general substrate transporter"/>
    <property type="match status" value="1"/>
</dbReference>
<dbReference type="GO" id="GO:0022857">
    <property type="term" value="F:transmembrane transporter activity"/>
    <property type="evidence" value="ECO:0007669"/>
    <property type="project" value="InterPro"/>
</dbReference>
<gene>
    <name evidence="8" type="ORF">E1261_36800</name>
</gene>
<evidence type="ECO:0000256" key="2">
    <source>
        <dbReference type="ARBA" id="ARBA00022475"/>
    </source>
</evidence>
<evidence type="ECO:0000256" key="5">
    <source>
        <dbReference type="ARBA" id="ARBA00023136"/>
    </source>
</evidence>
<comment type="caution">
    <text evidence="8">The sequence shown here is derived from an EMBL/GenBank/DDBJ whole genome shotgun (WGS) entry which is preliminary data.</text>
</comment>
<dbReference type="InterPro" id="IPR036259">
    <property type="entry name" value="MFS_trans_sf"/>
</dbReference>
<sequence>MDDADSQAAGRERRLSVGGSSYDRRVSLGRDFQRLWFAYTVSALGSGIGYGALPLIAVLVLDASTLQVSMLAAVSALAAAVLALPMGDFIERRRKRPVMIATDVLRFGALVSVPVAAAFGVLSYPQLCVVGVLQSAALIAFTSASGGHLKALVGPEGRAEANSKFEQVFWLTMSAGPAIGGALVSLVGATLTLVVDAVSFLLSAFGIRRIQQPEPAPAEHTGKRDVGAGWKYIFANRGLAVLFWNSQLFGGPLMMISPLLTVFMLRDLHLAPWSYGVFLGVSCLGGVLGAWIAPALTRRFGLHRMLLWFGVLRAPWTLLLPLAPSGMAGFVWLLVAETALLIAAGAFNPSFATYRMEVTEDHYMARVLTSWSITSRCVQPAFMAVGGLLTAVLGLRGVMYVGGAIALLSAFVLPWRSAKPAPLPEPV</sequence>
<feature type="transmembrane region" description="Helical" evidence="6">
    <location>
        <begin position="329"/>
        <end position="347"/>
    </location>
</feature>
<keyword evidence="4 6" id="KW-1133">Transmembrane helix</keyword>
<name>A0A4R4P6J8_9ACTN</name>
<evidence type="ECO:0000313" key="9">
    <source>
        <dbReference type="Proteomes" id="UP000295075"/>
    </source>
</evidence>
<feature type="transmembrane region" description="Helical" evidence="6">
    <location>
        <begin position="397"/>
        <end position="415"/>
    </location>
</feature>
<evidence type="ECO:0000259" key="7">
    <source>
        <dbReference type="PROSITE" id="PS50850"/>
    </source>
</evidence>
<accession>A0A4R4P6J8</accession>
<comment type="subcellular location">
    <subcellularLocation>
        <location evidence="1">Cell membrane</location>
        <topology evidence="1">Multi-pass membrane protein</topology>
    </subcellularLocation>
</comment>
<dbReference type="Gene3D" id="1.20.1250.20">
    <property type="entry name" value="MFS general substrate transporter like domains"/>
    <property type="match status" value="1"/>
</dbReference>
<feature type="transmembrane region" description="Helical" evidence="6">
    <location>
        <begin position="239"/>
        <end position="261"/>
    </location>
</feature>
<keyword evidence="3 6" id="KW-0812">Transmembrane</keyword>
<keyword evidence="5 6" id="KW-0472">Membrane</keyword>
<evidence type="ECO:0000256" key="3">
    <source>
        <dbReference type="ARBA" id="ARBA00022692"/>
    </source>
</evidence>
<feature type="transmembrane region" description="Helical" evidence="6">
    <location>
        <begin position="104"/>
        <end position="124"/>
    </location>
</feature>
<keyword evidence="2" id="KW-1003">Cell membrane</keyword>
<dbReference type="PANTHER" id="PTHR23513">
    <property type="entry name" value="INTEGRAL MEMBRANE EFFLUX PROTEIN-RELATED"/>
    <property type="match status" value="1"/>
</dbReference>
<evidence type="ECO:0000256" key="6">
    <source>
        <dbReference type="SAM" id="Phobius"/>
    </source>
</evidence>
<dbReference type="PROSITE" id="PS50850">
    <property type="entry name" value="MFS"/>
    <property type="match status" value="1"/>
</dbReference>
<dbReference type="PANTHER" id="PTHR23513:SF6">
    <property type="entry name" value="MAJOR FACILITATOR SUPERFAMILY ASSOCIATED DOMAIN-CONTAINING PROTEIN"/>
    <property type="match status" value="1"/>
</dbReference>
<dbReference type="EMBL" id="SMKA01000269">
    <property type="protein sequence ID" value="TDC17599.1"/>
    <property type="molecule type" value="Genomic_DNA"/>
</dbReference>
<protein>
    <submittedName>
        <fullName evidence="8">MFS transporter</fullName>
    </submittedName>
</protein>
<feature type="transmembrane region" description="Helical" evidence="6">
    <location>
        <begin position="273"/>
        <end position="293"/>
    </location>
</feature>
<dbReference type="OrthoDB" id="3811961at2"/>
<dbReference type="AlphaFoldDB" id="A0A4R4P6J8"/>
<keyword evidence="9" id="KW-1185">Reference proteome</keyword>
<feature type="transmembrane region" description="Helical" evidence="6">
    <location>
        <begin position="66"/>
        <end position="84"/>
    </location>
</feature>
<feature type="transmembrane region" description="Helical" evidence="6">
    <location>
        <begin position="178"/>
        <end position="202"/>
    </location>
</feature>
<dbReference type="GO" id="GO:0005886">
    <property type="term" value="C:plasma membrane"/>
    <property type="evidence" value="ECO:0007669"/>
    <property type="project" value="UniProtKB-SubCell"/>
</dbReference>
<evidence type="ECO:0000256" key="1">
    <source>
        <dbReference type="ARBA" id="ARBA00004651"/>
    </source>
</evidence>
<reference evidence="8 9" key="1">
    <citation type="submission" date="2019-03" db="EMBL/GenBank/DDBJ databases">
        <title>Draft genome sequences of novel Actinobacteria.</title>
        <authorList>
            <person name="Sahin N."/>
            <person name="Ay H."/>
            <person name="Saygin H."/>
        </authorList>
    </citation>
    <scope>NUCLEOTIDE SEQUENCE [LARGE SCALE GENOMIC DNA]</scope>
    <source>
        <strain evidence="8 9">JCM 30547</strain>
    </source>
</reference>
<dbReference type="InterPro" id="IPR020846">
    <property type="entry name" value="MFS_dom"/>
</dbReference>
<dbReference type="CDD" id="cd06173">
    <property type="entry name" value="MFS_MefA_like"/>
    <property type="match status" value="1"/>
</dbReference>